<feature type="non-terminal residue" evidence="59">
    <location>
        <position position="1"/>
    </location>
</feature>
<evidence type="ECO:0000256" key="14">
    <source>
        <dbReference type="ARBA" id="ARBA00022670"/>
    </source>
</evidence>
<reference evidence="59" key="1">
    <citation type="journal article" date="2007" name="J. Virol.">
        <title>Generation of infectious molecular clones of simian immunodeficiency virus from fecal consensus sequences of wild chimpanzees.</title>
        <authorList>
            <person name="Takehisa J."/>
            <person name="Kraus M.H."/>
            <person name="Decker J.M."/>
            <person name="Li Y."/>
            <person name="Keele B.F."/>
            <person name="Bibollet-Ruche F."/>
            <person name="Zammit K.P."/>
            <person name="Weng Z."/>
            <person name="Santiago M.L."/>
            <person name="Kamenya S."/>
            <person name="Wilson M.L."/>
            <person name="Pusey A.E."/>
            <person name="Bailes E."/>
            <person name="Sharp P.M."/>
            <person name="Shaw G.M."/>
            <person name="Hahn B.H."/>
        </authorList>
    </citation>
    <scope>NUCLEOTIDE SEQUENCE</scope>
    <source>
        <strain evidence="59">SIVcpzTAN1</strain>
    </source>
</reference>
<dbReference type="GO" id="GO:0075523">
    <property type="term" value="P:viral translational frameshifting"/>
    <property type="evidence" value="ECO:0007669"/>
    <property type="project" value="UniProtKB-KW"/>
</dbReference>
<dbReference type="Gene3D" id="2.30.30.10">
    <property type="entry name" value="Integrase, C-terminal domain superfamily, retroviral"/>
    <property type="match status" value="1"/>
</dbReference>
<keyword evidence="30" id="KW-1043">Host membrane</keyword>
<evidence type="ECO:0000256" key="36">
    <source>
        <dbReference type="ARBA" id="ARBA00023086"/>
    </source>
</evidence>
<keyword evidence="40" id="KW-0233">DNA recombination</keyword>
<dbReference type="InterPro" id="IPR034170">
    <property type="entry name" value="Retropepsin-like_cat_dom"/>
</dbReference>
<keyword evidence="31" id="KW-0694">RNA-binding</keyword>
<dbReference type="InterPro" id="IPR018061">
    <property type="entry name" value="Retropepsins"/>
</dbReference>
<keyword evidence="32" id="KW-0229">DNA integration</keyword>
<evidence type="ECO:0000256" key="20">
    <source>
        <dbReference type="ARBA" id="ARBA00022737"/>
    </source>
</evidence>
<organismHost>
    <name type="scientific">Pan troglodytes</name>
    <name type="common">Chimpanzee</name>
    <dbReference type="NCBI Taxonomy" id="9598"/>
</organismHost>
<evidence type="ECO:0000256" key="45">
    <source>
        <dbReference type="ARBA" id="ARBA00023288"/>
    </source>
</evidence>
<keyword evidence="34" id="KW-0239">DNA-directed DNA polymerase</keyword>
<evidence type="ECO:0000256" key="48">
    <source>
        <dbReference type="ARBA" id="ARBA00032771"/>
    </source>
</evidence>
<organism evidence="59">
    <name type="scientific">Simian immunodeficiency virus</name>
    <name type="common">SIV</name>
    <dbReference type="NCBI Taxonomy" id="11723"/>
    <lineage>
        <taxon>Viruses</taxon>
        <taxon>Riboviria</taxon>
        <taxon>Pararnavirae</taxon>
        <taxon>Artverviricota</taxon>
        <taxon>Revtraviricetes</taxon>
        <taxon>Ortervirales</taxon>
        <taxon>Retroviridae</taxon>
        <taxon>Orthoretrovirinae</taxon>
        <taxon>Lentivirus</taxon>
        <taxon>Lentivirus simimdef</taxon>
    </lineage>
</organism>
<keyword evidence="12" id="KW-0945">Host-virus interaction</keyword>
<dbReference type="PANTHER" id="PTHR41694">
    <property type="entry name" value="ENDOGENOUS RETROVIRUS GROUP K MEMBER POL PROTEIN"/>
    <property type="match status" value="1"/>
</dbReference>
<dbReference type="PROSITE" id="PS50879">
    <property type="entry name" value="RNASE_H_1"/>
    <property type="match status" value="1"/>
</dbReference>
<dbReference type="GO" id="GO:0004533">
    <property type="term" value="F:exoribonuclease H activity"/>
    <property type="evidence" value="ECO:0007669"/>
    <property type="project" value="UniProtKB-EC"/>
</dbReference>
<dbReference type="InterPro" id="IPR003308">
    <property type="entry name" value="Integrase_Zn-bd_dom_N"/>
</dbReference>
<dbReference type="InterPro" id="IPR012337">
    <property type="entry name" value="RNaseH-like_sf"/>
</dbReference>
<dbReference type="Pfam" id="PF06815">
    <property type="entry name" value="RVT_connect"/>
    <property type="match status" value="1"/>
</dbReference>
<keyword evidence="46" id="KW-1160">Virus entry into host cell</keyword>
<dbReference type="Gene3D" id="3.30.420.10">
    <property type="entry name" value="Ribonuclease H-like superfamily/Ribonuclease H"/>
    <property type="match status" value="2"/>
</dbReference>
<dbReference type="Pfam" id="PF00075">
    <property type="entry name" value="RNase_H"/>
    <property type="match status" value="1"/>
</dbReference>
<dbReference type="Gene3D" id="1.10.10.200">
    <property type="match status" value="1"/>
</dbReference>
<evidence type="ECO:0000256" key="4">
    <source>
        <dbReference type="ARBA" id="ARBA00004192"/>
    </source>
</evidence>
<dbReference type="PROSITE" id="PS50878">
    <property type="entry name" value="RT_POL"/>
    <property type="match status" value="1"/>
</dbReference>
<evidence type="ECO:0000256" key="38">
    <source>
        <dbReference type="ARBA" id="ARBA00023125"/>
    </source>
</evidence>
<dbReference type="Pfam" id="PF00552">
    <property type="entry name" value="IN_DBD_C"/>
    <property type="match status" value="1"/>
</dbReference>
<keyword evidence="23" id="KW-0255">Endonuclease</keyword>
<protein>
    <recommendedName>
        <fullName evidence="7">Gag-Pol polyprotein</fullName>
    </recommendedName>
    <alternativeName>
        <fullName evidence="48">Pr160Gag-Pol</fullName>
    </alternativeName>
</protein>
<evidence type="ECO:0000256" key="52">
    <source>
        <dbReference type="SAM" id="MobiDB-lite"/>
    </source>
</evidence>
<evidence type="ECO:0000256" key="22">
    <source>
        <dbReference type="ARBA" id="ARBA00022758"/>
    </source>
</evidence>
<dbReference type="GO" id="GO:0035613">
    <property type="term" value="F:RNA stem-loop binding"/>
    <property type="evidence" value="ECO:0007669"/>
    <property type="project" value="TreeGrafter"/>
</dbReference>
<dbReference type="InterPro" id="IPR000477">
    <property type="entry name" value="RT_dom"/>
</dbReference>
<evidence type="ECO:0000256" key="31">
    <source>
        <dbReference type="ARBA" id="ARBA00022884"/>
    </source>
</evidence>
<dbReference type="InterPro" id="IPR036862">
    <property type="entry name" value="Integrase_C_dom_sf_retrovir"/>
</dbReference>
<keyword evidence="33" id="KW-0695">RNA-directed DNA polymerase</keyword>
<feature type="DNA-binding region" description="Integrase-type" evidence="50">
    <location>
        <begin position="934"/>
        <end position="981"/>
    </location>
</feature>
<evidence type="ECO:0000256" key="17">
    <source>
        <dbReference type="ARBA" id="ARBA00022707"/>
    </source>
</evidence>
<evidence type="ECO:0000256" key="15">
    <source>
        <dbReference type="ARBA" id="ARBA00022679"/>
    </source>
</evidence>
<evidence type="ECO:0000256" key="12">
    <source>
        <dbReference type="ARBA" id="ARBA00022581"/>
    </source>
</evidence>
<evidence type="ECO:0000256" key="40">
    <source>
        <dbReference type="ARBA" id="ARBA00023172"/>
    </source>
</evidence>
<dbReference type="GO" id="GO:0003677">
    <property type="term" value="F:DNA binding"/>
    <property type="evidence" value="ECO:0007669"/>
    <property type="project" value="UniProtKB-KW"/>
</dbReference>
<dbReference type="InterPro" id="IPR001037">
    <property type="entry name" value="Integrase_C_retrovir"/>
</dbReference>
<keyword evidence="27" id="KW-0862">Zinc</keyword>
<keyword evidence="28" id="KW-0460">Magnesium</keyword>
<comment type="similarity">
    <text evidence="51">Belongs to the retroviral Pol polyprotein family.</text>
</comment>
<dbReference type="SUPFAM" id="SSF46919">
    <property type="entry name" value="N-terminal Zn binding domain of HIV integrase"/>
    <property type="match status" value="1"/>
</dbReference>
<keyword evidence="41" id="KW-1179">Viral genome integration</keyword>
<dbReference type="SUPFAM" id="SSF50122">
    <property type="entry name" value="DNA-binding domain of retroviral integrase"/>
    <property type="match status" value="1"/>
</dbReference>
<feature type="domain" description="Integrase-type" evidence="54">
    <location>
        <begin position="714"/>
        <end position="755"/>
    </location>
</feature>
<dbReference type="GO" id="GO:0043657">
    <property type="term" value="C:host cell"/>
    <property type="evidence" value="ECO:0007669"/>
    <property type="project" value="GOC"/>
</dbReference>
<dbReference type="InterPro" id="IPR036397">
    <property type="entry name" value="RNaseH_sf"/>
</dbReference>
<evidence type="ECO:0000256" key="30">
    <source>
        <dbReference type="ARBA" id="ARBA00022870"/>
    </source>
</evidence>
<feature type="domain" description="Integrase-type" evidence="58">
    <location>
        <begin position="934"/>
        <end position="981"/>
    </location>
</feature>
<evidence type="ECO:0000256" key="47">
    <source>
        <dbReference type="ARBA" id="ARBA00023415"/>
    </source>
</evidence>
<dbReference type="GO" id="GO:0030430">
    <property type="term" value="C:host cell cytoplasm"/>
    <property type="evidence" value="ECO:0007669"/>
    <property type="project" value="UniProtKB-SubCell"/>
</dbReference>
<dbReference type="InterPro" id="IPR043502">
    <property type="entry name" value="DNA/RNA_pol_sf"/>
</dbReference>
<dbReference type="GO" id="GO:0004523">
    <property type="term" value="F:RNA-DNA hybrid ribonuclease activity"/>
    <property type="evidence" value="ECO:0007669"/>
    <property type="project" value="InterPro"/>
</dbReference>
<evidence type="ECO:0000256" key="41">
    <source>
        <dbReference type="ARBA" id="ARBA00023195"/>
    </source>
</evidence>
<evidence type="ECO:0000256" key="2">
    <source>
        <dbReference type="ARBA" id="ARBA00001946"/>
    </source>
</evidence>
<evidence type="ECO:0000256" key="10">
    <source>
        <dbReference type="ARBA" id="ARBA00022561"/>
    </source>
</evidence>
<dbReference type="GO" id="GO:0003964">
    <property type="term" value="F:RNA-directed DNA polymerase activity"/>
    <property type="evidence" value="ECO:0007669"/>
    <property type="project" value="UniProtKB-KW"/>
</dbReference>
<dbReference type="Pfam" id="PF06817">
    <property type="entry name" value="RVT_thumb"/>
    <property type="match status" value="1"/>
</dbReference>
<evidence type="ECO:0000256" key="35">
    <source>
        <dbReference type="ARBA" id="ARBA00022995"/>
    </source>
</evidence>
<proteinExistence type="inferred from homology"/>
<dbReference type="GO" id="GO:0019013">
    <property type="term" value="C:viral nucleocapsid"/>
    <property type="evidence" value="ECO:0007669"/>
    <property type="project" value="UniProtKB-KW"/>
</dbReference>
<keyword evidence="22" id="KW-0688">Ribosomal frameshifting</keyword>
<evidence type="ECO:0000259" key="58">
    <source>
        <dbReference type="PROSITE" id="PS51027"/>
    </source>
</evidence>
<dbReference type="GO" id="GO:0008270">
    <property type="term" value="F:zinc ion binding"/>
    <property type="evidence" value="ECO:0007669"/>
    <property type="project" value="UniProtKB-KW"/>
</dbReference>
<dbReference type="InterPro" id="IPR002156">
    <property type="entry name" value="RNaseH_domain"/>
</dbReference>
<dbReference type="PROSITE" id="PS50994">
    <property type="entry name" value="INTEGRASE"/>
    <property type="match status" value="1"/>
</dbReference>
<evidence type="ECO:0000256" key="11">
    <source>
        <dbReference type="ARBA" id="ARBA00022562"/>
    </source>
</evidence>
<feature type="domain" description="Reverse transcriptase" evidence="55">
    <location>
        <begin position="195"/>
        <end position="385"/>
    </location>
</feature>
<dbReference type="PROSITE" id="PS51027">
    <property type="entry name" value="INTEGRASE_DBD"/>
    <property type="match status" value="1"/>
</dbReference>
<keyword evidence="37" id="KW-0917">Virion maturation</keyword>
<evidence type="ECO:0000256" key="19">
    <source>
        <dbReference type="ARBA" id="ARBA00022723"/>
    </source>
</evidence>
<evidence type="ECO:0000256" key="8">
    <source>
        <dbReference type="ARBA" id="ARBA00022511"/>
    </source>
</evidence>
<evidence type="ECO:0000256" key="6">
    <source>
        <dbReference type="ARBA" id="ARBA00004425"/>
    </source>
</evidence>
<keyword evidence="35" id="KW-1190">Host gene expression shutoff by virus</keyword>
<sequence>FFRETHPLVGVQTRELCAEHPREREGSGAGDSTDTSGANCPTTGDDDERRVLPQVNLWQRPMMTVKVQGQVCQALLDTGADDSVFCNIKLKGQWTPKTIGGIGGFVPVSEYYNIPVQIGNKEVRATVLVGETPINIIGRNILKQLGCTLNFPISPIEVVKVQLKEGMDGPKVKQWPLSKEKIEALTEICKTLEKEGKISAVGPENPYNTPIFAIKKKDTSKWRKLVDFRELNKRTQDFWELQLGIPHPAGLRKRNMVTVLDVGDAYFSIPLDPDFRKYTAFTIPSLNNNTPGKRFQYNVLPQGWKGSPAIFQSSMTKILDPFRKEHPDVDIYQYMDDLYIGSDLNEEEHRKLIKKLRQHLLTWGLETPDKKYQEKPPFMWMGYELHPNKWTVQNITLPEPEQWTVNHIQKLVGKLNWASQIYHGIKTKELCKLIRGVKGLTEPVEMTREAELELEENKQILKEKVQGAYYDPKLPLQAAIQKQGQGQWTYQIYQEEGKNLKTGKYAKSPGTHTNEIRQLAGLIQKIGNESIIIWGIVPKFLLPVSKETWSQWWTDYWQVTWVPEWEFINTPPLIRLWYNLLSDPIPEAETFYVDGAANRDSKKGRAGYVTNRGRYRSKDLENTTNQQAELWAVDLALKDSGAQVNIVTDSQYVMGVLQGLPDQSDSPIVEQIIQKLTQKTAIYLAWVPAHKGIGGNEEVDKLVSKNIRKILFLDGINEAQEDHDKYHSNWKALADEYNLPPVVAKEIIAQCPKCHIKGEAIHGQVDYSPEIWQIDCTHLEGKVIIVAVHVASGFIEAEVIPEETGRETAYFILKLAGRWPVKKIHTDNGPNFTSTAVKAACWWAQIQHEFGIPYNPQSQGVVESMNKQLKQIIEQVRDQAEQLRTAVIMAVYIHNFKRKGGIGEYTAGERLLDILTTNIQTKQLQKQILKVQNFRVYYRDARDPIWKGPARLLWKGEGAVVIKEGEDIKVVPRRKAKIIKEYGKQMAGAGGMDDRQNET</sequence>
<keyword evidence="20" id="KW-0677">Repeat</keyword>
<keyword evidence="11" id="KW-1048">Host nucleus</keyword>
<keyword evidence="18" id="KW-0540">Nuclease</keyword>
<dbReference type="InterPro" id="IPR017856">
    <property type="entry name" value="Integrase-like_N"/>
</dbReference>
<dbReference type="InterPro" id="IPR043128">
    <property type="entry name" value="Rev_trsase/Diguanyl_cyclase"/>
</dbReference>
<evidence type="ECO:0000256" key="13">
    <source>
        <dbReference type="ARBA" id="ARBA00022612"/>
    </source>
</evidence>
<evidence type="ECO:0000256" key="5">
    <source>
        <dbReference type="ARBA" id="ARBA00004328"/>
    </source>
</evidence>
<dbReference type="GO" id="GO:0075713">
    <property type="term" value="P:establishment of integrated proviral latency"/>
    <property type="evidence" value="ECO:0007669"/>
    <property type="project" value="UniProtKB-KW"/>
</dbReference>
<dbReference type="GO" id="GO:0003887">
    <property type="term" value="F:DNA-directed DNA polymerase activity"/>
    <property type="evidence" value="ECO:0007669"/>
    <property type="project" value="UniProtKB-KW"/>
</dbReference>
<evidence type="ECO:0000256" key="32">
    <source>
        <dbReference type="ARBA" id="ARBA00022908"/>
    </source>
</evidence>
<dbReference type="InterPro" id="IPR001969">
    <property type="entry name" value="Aspartic_peptidase_AS"/>
</dbReference>
<feature type="domain" description="RNase H type-1" evidence="56">
    <location>
        <begin position="585"/>
        <end position="708"/>
    </location>
</feature>
<evidence type="ECO:0000256" key="46">
    <source>
        <dbReference type="ARBA" id="ARBA00023296"/>
    </source>
</evidence>
<comment type="cofactor">
    <cofactor evidence="2">
        <name>Mg(2+)</name>
        <dbReference type="ChEBI" id="CHEBI:18420"/>
    </cofactor>
</comment>
<evidence type="ECO:0000256" key="37">
    <source>
        <dbReference type="ARBA" id="ARBA00023113"/>
    </source>
</evidence>
<evidence type="ECO:0000259" key="54">
    <source>
        <dbReference type="PROSITE" id="PS50876"/>
    </source>
</evidence>
<gene>
    <name evidence="59" type="primary">pol</name>
</gene>
<keyword evidence="39" id="KW-0472">Membrane</keyword>
<dbReference type="Pfam" id="PF00665">
    <property type="entry name" value="rve"/>
    <property type="match status" value="1"/>
</dbReference>
<dbReference type="GO" id="GO:0020002">
    <property type="term" value="C:host cell plasma membrane"/>
    <property type="evidence" value="ECO:0007669"/>
    <property type="project" value="UniProtKB-SubCell"/>
</dbReference>
<dbReference type="Gene3D" id="2.40.70.10">
    <property type="entry name" value="Acid Proteases"/>
    <property type="match status" value="1"/>
</dbReference>
<evidence type="ECO:0000256" key="27">
    <source>
        <dbReference type="ARBA" id="ARBA00022833"/>
    </source>
</evidence>
<evidence type="ECO:0000256" key="42">
    <source>
        <dbReference type="ARBA" id="ARBA00023200"/>
    </source>
</evidence>
<dbReference type="GO" id="GO:0006310">
    <property type="term" value="P:DNA recombination"/>
    <property type="evidence" value="ECO:0007669"/>
    <property type="project" value="UniProtKB-KW"/>
</dbReference>
<evidence type="ECO:0000256" key="26">
    <source>
        <dbReference type="ARBA" id="ARBA00022809"/>
    </source>
</evidence>
<comment type="catalytic activity">
    <reaction evidence="47">
        <text>Endohydrolysis of RNA in RNA/DNA hybrids. Three different cleavage modes: 1. sequence-specific internal cleavage of RNA. Human immunodeficiency virus type 1 and Moloney murine leukemia virus enzymes prefer to cleave the RNA strand one nucleotide away from the RNA-DNA junction. 2. RNA 5'-end directed cleavage 13-19 nucleotides from the RNA end. 3. DNA 3'-end directed cleavage 15-20 nucleotides away from the primer terminus.</text>
        <dbReference type="EC" id="3.1.26.13"/>
    </reaction>
</comment>
<dbReference type="CDD" id="cd05482">
    <property type="entry name" value="HIV_retropepsin_like"/>
    <property type="match status" value="1"/>
</dbReference>
<dbReference type="InterPro" id="IPR010661">
    <property type="entry name" value="RVT_thumb"/>
</dbReference>
<dbReference type="PROSITE" id="PS50175">
    <property type="entry name" value="ASP_PROT_RETROV"/>
    <property type="match status" value="1"/>
</dbReference>
<dbReference type="SUPFAM" id="SSF56672">
    <property type="entry name" value="DNA/RNA polymerases"/>
    <property type="match status" value="1"/>
</dbReference>
<keyword evidence="38" id="KW-0238">DNA-binding</keyword>
<accession>A5JGN5</accession>
<dbReference type="GO" id="GO:0046718">
    <property type="term" value="P:symbiont entry into host cell"/>
    <property type="evidence" value="ECO:0007669"/>
    <property type="project" value="UniProtKB-KW"/>
</dbReference>
<evidence type="ECO:0000256" key="44">
    <source>
        <dbReference type="ARBA" id="ARBA00023268"/>
    </source>
</evidence>
<evidence type="ECO:0000256" key="24">
    <source>
        <dbReference type="ARBA" id="ARBA00022771"/>
    </source>
</evidence>
<dbReference type="GO" id="GO:0042025">
    <property type="term" value="C:host cell nucleus"/>
    <property type="evidence" value="ECO:0007669"/>
    <property type="project" value="UniProtKB-SubCell"/>
</dbReference>
<feature type="domain" description="Integrase catalytic" evidence="57">
    <location>
        <begin position="765"/>
        <end position="915"/>
    </location>
</feature>
<dbReference type="Gene3D" id="3.10.10.10">
    <property type="entry name" value="HIV Type 1 Reverse Transcriptase, subunit A, domain 1"/>
    <property type="match status" value="1"/>
</dbReference>
<dbReference type="GO" id="GO:0015074">
    <property type="term" value="P:DNA integration"/>
    <property type="evidence" value="ECO:0007669"/>
    <property type="project" value="UniProtKB-KW"/>
</dbReference>
<comment type="catalytic activity">
    <reaction evidence="1">
        <text>3'-end directed exonucleolytic cleavage of viral RNA-DNA hybrid.</text>
        <dbReference type="EC" id="3.1.13.2"/>
    </reaction>
</comment>
<feature type="compositionally biased region" description="Basic and acidic residues" evidence="52">
    <location>
        <begin position="16"/>
        <end position="26"/>
    </location>
</feature>
<keyword evidence="15" id="KW-0808">Transferase</keyword>
<evidence type="ECO:0000256" key="9">
    <source>
        <dbReference type="ARBA" id="ARBA00022524"/>
    </source>
</evidence>
<dbReference type="GO" id="GO:0039657">
    <property type="term" value="P:symbiont-mediated suppression of host gene expression"/>
    <property type="evidence" value="ECO:0007669"/>
    <property type="project" value="UniProtKB-KW"/>
</dbReference>
<keyword evidence="45" id="KW-0449">Lipoprotein</keyword>
<dbReference type="GO" id="GO:0044826">
    <property type="term" value="P:viral genome integration into host DNA"/>
    <property type="evidence" value="ECO:0007669"/>
    <property type="project" value="UniProtKB-KW"/>
</dbReference>
<keyword evidence="26" id="KW-1193">Eukaryotic host translation shutoff by virus</keyword>
<feature type="domain" description="Peptidase A2" evidence="53">
    <location>
        <begin position="72"/>
        <end position="141"/>
    </location>
</feature>
<evidence type="ECO:0000256" key="29">
    <source>
        <dbReference type="ARBA" id="ARBA00022844"/>
    </source>
</evidence>
<evidence type="ECO:0000256" key="1">
    <source>
        <dbReference type="ARBA" id="ARBA00000379"/>
    </source>
</evidence>
<keyword evidence="44" id="KW-0511">Multifunctional enzyme</keyword>
<evidence type="ECO:0000259" key="56">
    <source>
        <dbReference type="PROSITE" id="PS50879"/>
    </source>
</evidence>
<organismHost>
    <name type="scientific">Cercopithecidae</name>
    <name type="common">Old World monkeys</name>
    <dbReference type="NCBI Taxonomy" id="9527"/>
</organismHost>
<dbReference type="PROSITE" id="PS50876">
    <property type="entry name" value="ZF_INTEGRASE"/>
    <property type="match status" value="1"/>
</dbReference>
<keyword evidence="24 49" id="KW-0863">Zinc-finger</keyword>
<evidence type="ECO:0000256" key="51">
    <source>
        <dbReference type="RuleBase" id="RU004064"/>
    </source>
</evidence>
<dbReference type="SUPFAM" id="SSF53098">
    <property type="entry name" value="Ribonuclease H-like"/>
    <property type="match status" value="2"/>
</dbReference>
<dbReference type="GO" id="GO:0004190">
    <property type="term" value="F:aspartic-type endopeptidase activity"/>
    <property type="evidence" value="ECO:0007669"/>
    <property type="project" value="UniProtKB-KW"/>
</dbReference>
<dbReference type="InterPro" id="IPR021109">
    <property type="entry name" value="Peptidase_aspartic_dom_sf"/>
</dbReference>
<dbReference type="PANTHER" id="PTHR41694:SF3">
    <property type="entry name" value="RNA-DIRECTED DNA POLYMERASE-RELATED"/>
    <property type="match status" value="1"/>
</dbReference>
<dbReference type="EMBL" id="EF394356">
    <property type="protein sequence ID" value="ABQ51060.1"/>
    <property type="molecule type" value="Genomic_RNA"/>
</dbReference>
<evidence type="ECO:0000256" key="21">
    <source>
        <dbReference type="ARBA" id="ARBA00022750"/>
    </source>
</evidence>
<keyword evidence="10" id="KW-0167">Capsid protein</keyword>
<dbReference type="Pfam" id="PF02022">
    <property type="entry name" value="Integrase_Zn"/>
    <property type="match status" value="1"/>
</dbReference>
<evidence type="ECO:0000256" key="16">
    <source>
        <dbReference type="ARBA" id="ARBA00022695"/>
    </source>
</evidence>
<keyword evidence="25 51" id="KW-0378">Hydrolase</keyword>
<evidence type="ECO:0000259" key="55">
    <source>
        <dbReference type="PROSITE" id="PS50878"/>
    </source>
</evidence>
<evidence type="ECO:0000256" key="3">
    <source>
        <dbReference type="ARBA" id="ARBA00004147"/>
    </source>
</evidence>
<feature type="region of interest" description="Disordered" evidence="52">
    <location>
        <begin position="13"/>
        <end position="50"/>
    </location>
</feature>
<dbReference type="Pfam" id="PF00078">
    <property type="entry name" value="RVT_1"/>
    <property type="match status" value="1"/>
</dbReference>
<dbReference type="GO" id="GO:0075732">
    <property type="term" value="P:viral penetration into host nucleus"/>
    <property type="evidence" value="ECO:0007669"/>
    <property type="project" value="UniProtKB-KW"/>
</dbReference>
<evidence type="ECO:0000256" key="28">
    <source>
        <dbReference type="ARBA" id="ARBA00022842"/>
    </source>
</evidence>
<evidence type="ECO:0000256" key="7">
    <source>
        <dbReference type="ARBA" id="ARBA00018735"/>
    </source>
</evidence>
<keyword evidence="43" id="KW-1262">Eukaryotic host gene expression shutoff by virus</keyword>
<keyword evidence="14 51" id="KW-0645">Protease</keyword>
<keyword evidence="17" id="KW-0519">Myristate</keyword>
<dbReference type="GO" id="GO:0006508">
    <property type="term" value="P:proteolysis"/>
    <property type="evidence" value="ECO:0007669"/>
    <property type="project" value="UniProtKB-KW"/>
</dbReference>
<evidence type="ECO:0000256" key="50">
    <source>
        <dbReference type="PROSITE-ProRule" id="PRU00506"/>
    </source>
</evidence>
<evidence type="ECO:0000259" key="57">
    <source>
        <dbReference type="PROSITE" id="PS50994"/>
    </source>
</evidence>
<dbReference type="InterPro" id="IPR001584">
    <property type="entry name" value="Integrase_cat-core"/>
</dbReference>
<evidence type="ECO:0000256" key="25">
    <source>
        <dbReference type="ARBA" id="ARBA00022801"/>
    </source>
</evidence>
<evidence type="ECO:0000259" key="53">
    <source>
        <dbReference type="PROSITE" id="PS50175"/>
    </source>
</evidence>
<keyword evidence="9" id="KW-1163">Viral penetration into host nucleus</keyword>
<evidence type="ECO:0000256" key="39">
    <source>
        <dbReference type="ARBA" id="ARBA00023136"/>
    </source>
</evidence>
<keyword evidence="29" id="KW-0946">Virion</keyword>
<dbReference type="PROSITE" id="PS00141">
    <property type="entry name" value="ASP_PROTEASE"/>
    <property type="match status" value="1"/>
</dbReference>
<evidence type="ECO:0000256" key="43">
    <source>
        <dbReference type="ARBA" id="ARBA00023247"/>
    </source>
</evidence>
<keyword evidence="21 51" id="KW-0064">Aspartyl protease</keyword>
<keyword evidence="16" id="KW-0548">Nucleotidyltransferase</keyword>
<evidence type="ECO:0000256" key="49">
    <source>
        <dbReference type="PROSITE-ProRule" id="PRU00450"/>
    </source>
</evidence>
<evidence type="ECO:0000256" key="18">
    <source>
        <dbReference type="ARBA" id="ARBA00022722"/>
    </source>
</evidence>
<keyword evidence="8" id="KW-1032">Host cell membrane</keyword>
<comment type="subcellular location">
    <subcellularLocation>
        <location evidence="6">Host cell membrane</location>
        <topology evidence="6">Lipid-anchor</topology>
    </subcellularLocation>
    <subcellularLocation>
        <location evidence="4">Host cytoplasm</location>
    </subcellularLocation>
    <subcellularLocation>
        <location evidence="3">Host nucleus</location>
    </subcellularLocation>
    <subcellularLocation>
        <location evidence="5">Virion</location>
    </subcellularLocation>
</comment>
<evidence type="ECO:0000313" key="59">
    <source>
        <dbReference type="EMBL" id="ABQ51060.1"/>
    </source>
</evidence>
<evidence type="ECO:0000256" key="23">
    <source>
        <dbReference type="ARBA" id="ARBA00022759"/>
    </source>
</evidence>
<evidence type="ECO:0000256" key="33">
    <source>
        <dbReference type="ARBA" id="ARBA00022918"/>
    </source>
</evidence>
<keyword evidence="42" id="KW-1035">Host cytoplasm</keyword>
<dbReference type="FunFam" id="3.30.70.270:FF:000006">
    <property type="entry name" value="Gag-Pol polyprotein"/>
    <property type="match status" value="1"/>
</dbReference>
<dbReference type="InterPro" id="IPR010659">
    <property type="entry name" value="RVT_connect"/>
</dbReference>
<keyword evidence="13" id="KW-1188">Viral release from host cell</keyword>
<dbReference type="Pfam" id="PF00077">
    <property type="entry name" value="RVP"/>
    <property type="match status" value="1"/>
</dbReference>
<dbReference type="Gene3D" id="3.30.70.270">
    <property type="match status" value="3"/>
</dbReference>
<name>A5JGN5_SIV</name>
<dbReference type="InterPro" id="IPR001995">
    <property type="entry name" value="Peptidase_A2_cat"/>
</dbReference>
<dbReference type="SUPFAM" id="SSF50630">
    <property type="entry name" value="Acid proteases"/>
    <property type="match status" value="1"/>
</dbReference>
<keyword evidence="19" id="KW-0479">Metal-binding</keyword>
<keyword evidence="36" id="KW-0543">Viral nucleoprotein</keyword>
<evidence type="ECO:0000256" key="34">
    <source>
        <dbReference type="ARBA" id="ARBA00022932"/>
    </source>
</evidence>